<keyword evidence="3" id="KW-1185">Reference proteome</keyword>
<protein>
    <recommendedName>
        <fullName evidence="4">DUF4201 domain-containing protein</fullName>
    </recommendedName>
</protein>
<organism evidence="2 3">
    <name type="scientific">Nannochloropsis salina CCMP1776</name>
    <dbReference type="NCBI Taxonomy" id="1027361"/>
    <lineage>
        <taxon>Eukaryota</taxon>
        <taxon>Sar</taxon>
        <taxon>Stramenopiles</taxon>
        <taxon>Ochrophyta</taxon>
        <taxon>Eustigmatophyceae</taxon>
        <taxon>Eustigmatales</taxon>
        <taxon>Monodopsidaceae</taxon>
        <taxon>Microchloropsis</taxon>
        <taxon>Microchloropsis salina</taxon>
    </lineage>
</organism>
<evidence type="ECO:0000256" key="1">
    <source>
        <dbReference type="SAM" id="MobiDB-lite"/>
    </source>
</evidence>
<evidence type="ECO:0008006" key="4">
    <source>
        <dbReference type="Google" id="ProtNLM"/>
    </source>
</evidence>
<dbReference type="EMBL" id="SDOX01000010">
    <property type="protein sequence ID" value="TFJ85948.1"/>
    <property type="molecule type" value="Genomic_DNA"/>
</dbReference>
<name>A0A4D9DBE3_9STRA</name>
<comment type="caution">
    <text evidence="2">The sequence shown here is derived from an EMBL/GenBank/DDBJ whole genome shotgun (WGS) entry which is preliminary data.</text>
</comment>
<proteinExistence type="predicted"/>
<gene>
    <name evidence="2" type="ORF">NSK_002768</name>
</gene>
<dbReference type="AlphaFoldDB" id="A0A4D9DBE3"/>
<sequence length="515" mass="57921">MVRPMSTAKNATRVDHNTSSRVPSTSGMGLDATLEQVLFKYQEVLAQSGKEEEEFFSALSDLRLNHEESQWLDSNIVQLQDEVFHHQQAQILVNDRVREQTQASLSLKDEIQRLEEQNLEDRVRVQRLLSLRQPVGEDVTILLPAVSPSRGGAGGDGQKDEEERERGAGPAMAKDRGAGKPKVRRRGRPDGIREVFEDEREDESDPLRVGGGPDVRSSEEAYKQRQAKWVARALLSEKDAGVAYRLEGVQAANHEIARSKASYEGEVLELQRRRVLREAEAAQVLTPALKTGEEAVGRGEEQEGAIAKHVQACLQLLVETQGEKAKILKEQTRLARARKQLAMRVRTYQARLGKVSKAVMEEERGRVAVEMEGEKDALREELVAVEEEIAGMKKSFEEARPRMEQKLRGVEAAAARRREGLRREKRRYRWDKEGYENDVRQLMTAVTKAKKLEEQLRMERAAVAAVTGEGEGNEEGVSQEGKEGEGVVEGGNVEELNDLMFQLELLLSKNEEEEN</sequence>
<feature type="region of interest" description="Disordered" evidence="1">
    <location>
        <begin position="143"/>
        <end position="220"/>
    </location>
</feature>
<evidence type="ECO:0000313" key="2">
    <source>
        <dbReference type="EMBL" id="TFJ85948.1"/>
    </source>
</evidence>
<feature type="region of interest" description="Disordered" evidence="1">
    <location>
        <begin position="465"/>
        <end position="491"/>
    </location>
</feature>
<feature type="region of interest" description="Disordered" evidence="1">
    <location>
        <begin position="1"/>
        <end position="27"/>
    </location>
</feature>
<accession>A0A4D9DBE3</accession>
<dbReference type="Proteomes" id="UP000355283">
    <property type="component" value="Unassembled WGS sequence"/>
</dbReference>
<evidence type="ECO:0000313" key="3">
    <source>
        <dbReference type="Proteomes" id="UP000355283"/>
    </source>
</evidence>
<reference evidence="2 3" key="1">
    <citation type="submission" date="2019-01" db="EMBL/GenBank/DDBJ databases">
        <title>Nuclear Genome Assembly of the Microalgal Biofuel strain Nannochloropsis salina CCMP1776.</title>
        <authorList>
            <person name="Hovde B."/>
        </authorList>
    </citation>
    <scope>NUCLEOTIDE SEQUENCE [LARGE SCALE GENOMIC DNA]</scope>
    <source>
        <strain evidence="2 3">CCMP1776</strain>
    </source>
</reference>